<dbReference type="Gene3D" id="1.10.600.10">
    <property type="entry name" value="Farnesyl Diphosphate Synthase"/>
    <property type="match status" value="1"/>
</dbReference>
<dbReference type="InterPro" id="IPR002060">
    <property type="entry name" value="Squ/phyt_synthse"/>
</dbReference>
<dbReference type="SUPFAM" id="SSF48576">
    <property type="entry name" value="Terpenoid synthases"/>
    <property type="match status" value="1"/>
</dbReference>
<evidence type="ECO:0000313" key="2">
    <source>
        <dbReference type="Proteomes" id="UP000328092"/>
    </source>
</evidence>
<dbReference type="GO" id="GO:0016765">
    <property type="term" value="F:transferase activity, transferring alkyl or aryl (other than methyl) groups"/>
    <property type="evidence" value="ECO:0007669"/>
    <property type="project" value="UniProtKB-ARBA"/>
</dbReference>
<proteinExistence type="predicted"/>
<dbReference type="Proteomes" id="UP000328092">
    <property type="component" value="Unassembled WGS sequence"/>
</dbReference>
<evidence type="ECO:0000313" key="1">
    <source>
        <dbReference type="EMBL" id="VIO74494.1"/>
    </source>
</evidence>
<dbReference type="AlphaFoldDB" id="A0A508TJG6"/>
<dbReference type="InterPro" id="IPR008949">
    <property type="entry name" value="Isoprenoid_synthase_dom_sf"/>
</dbReference>
<name>A0A508TJG6_9BRAD</name>
<dbReference type="Pfam" id="PF00494">
    <property type="entry name" value="SQS_PSY"/>
    <property type="match status" value="1"/>
</dbReference>
<gene>
    <name evidence="1" type="primary">crtB_3</name>
    <name evidence="1" type="ORF">CI1B_52670</name>
</gene>
<reference evidence="1" key="1">
    <citation type="submission" date="2019-02" db="EMBL/GenBank/DDBJ databases">
        <authorList>
            <person name="Pothier F.J."/>
        </authorList>
    </citation>
    <scope>NUCLEOTIDE SEQUENCE</scope>
    <source>
        <strain evidence="1">CI-1B</strain>
    </source>
</reference>
<protein>
    <submittedName>
        <fullName evidence="1">All-trans-phytoene synthase</fullName>
        <ecNumber evidence="1">2.5.1.99</ecNumber>
    </submittedName>
</protein>
<dbReference type="PANTHER" id="PTHR31480">
    <property type="entry name" value="BIFUNCTIONAL LYCOPENE CYCLASE/PHYTOENE SYNTHASE"/>
    <property type="match status" value="1"/>
</dbReference>
<accession>A0A508TJG6</accession>
<dbReference type="EC" id="2.5.1.99" evidence="1"/>
<comment type="caution">
    <text evidence="1">The sequence shown here is derived from an EMBL/GenBank/DDBJ whole genome shotgun (WGS) entry which is preliminary data.</text>
</comment>
<organism evidence="1 2">
    <name type="scientific">Bradyrhizobium ivorense</name>
    <dbReference type="NCBI Taxonomy" id="2511166"/>
    <lineage>
        <taxon>Bacteria</taxon>
        <taxon>Pseudomonadati</taxon>
        <taxon>Pseudomonadota</taxon>
        <taxon>Alphaproteobacteria</taxon>
        <taxon>Hyphomicrobiales</taxon>
        <taxon>Nitrobacteraceae</taxon>
        <taxon>Bradyrhizobium</taxon>
    </lineage>
</organism>
<sequence length="295" mass="32505">MSATEAPSDTPKETPKDGAAFCADLVKTHDFVRYASTLFVPGPERRALLSIYAFNVEISRVHEQVSQPLPGEIRLQWWTDMLAGSGHGGVEGNPVAAELLHTIRNHRLPVSALSRLVEDHQFDLYNDPMPSLAALEGYLDATASALFSLAARVIVRPSEAIEHVARHAGLAQGMTQVITRLARDAARQQLFLPQQFLQQHGSSKEEVFAGRLTPNIRAAVDQLAGEAQTHLATALALLADVPREVRPVFLPLAHVRRELKLMARADSDPFLARPASRLRILWALWRAARTREFGG</sequence>
<keyword evidence="2" id="KW-1185">Reference proteome</keyword>
<dbReference type="RefSeq" id="WP_139862293.1">
    <property type="nucleotide sequence ID" value="NZ_CAADFC020000020.1"/>
</dbReference>
<dbReference type="OrthoDB" id="9814909at2"/>
<dbReference type="EMBL" id="CAADFC020000020">
    <property type="protein sequence ID" value="VIO74494.1"/>
    <property type="molecule type" value="Genomic_DNA"/>
</dbReference>
<keyword evidence="1" id="KW-0808">Transferase</keyword>